<dbReference type="InterPro" id="IPR037185">
    <property type="entry name" value="EmrE-like"/>
</dbReference>
<evidence type="ECO:0000313" key="10">
    <source>
        <dbReference type="Proteomes" id="UP000004705"/>
    </source>
</evidence>
<dbReference type="RefSeq" id="WP_005442293.1">
    <property type="nucleotide sequence ID" value="NZ_CM001466.1"/>
</dbReference>
<evidence type="ECO:0000256" key="6">
    <source>
        <dbReference type="ARBA" id="ARBA00023136"/>
    </source>
</evidence>
<evidence type="ECO:0000256" key="8">
    <source>
        <dbReference type="SAM" id="Phobius"/>
    </source>
</evidence>
<protein>
    <submittedName>
        <fullName evidence="9">Cation/cationic drug transporter</fullName>
    </submittedName>
</protein>
<evidence type="ECO:0000256" key="2">
    <source>
        <dbReference type="ARBA" id="ARBA00022448"/>
    </source>
</evidence>
<comment type="similarity">
    <text evidence="7">Belongs to the drug/metabolite transporter (DMT) superfamily. Small multidrug resistance (SMR) (TC 2.A.7.1) family.</text>
</comment>
<dbReference type="Gene3D" id="1.10.3730.20">
    <property type="match status" value="1"/>
</dbReference>
<dbReference type="PANTHER" id="PTHR30561">
    <property type="entry name" value="SMR FAMILY PROTON-DEPENDENT DRUG EFFLUX TRANSPORTER SUGE"/>
    <property type="match status" value="1"/>
</dbReference>
<organism evidence="9 10">
    <name type="scientific">Saccharomonospora azurea NA-128</name>
    <dbReference type="NCBI Taxonomy" id="882081"/>
    <lineage>
        <taxon>Bacteria</taxon>
        <taxon>Bacillati</taxon>
        <taxon>Actinomycetota</taxon>
        <taxon>Actinomycetes</taxon>
        <taxon>Pseudonocardiales</taxon>
        <taxon>Pseudonocardiaceae</taxon>
        <taxon>Saccharomonospora</taxon>
    </lineage>
</organism>
<dbReference type="PANTHER" id="PTHR30561:SF1">
    <property type="entry name" value="MULTIDRUG TRANSPORTER EMRE"/>
    <property type="match status" value="1"/>
</dbReference>
<evidence type="ECO:0000256" key="3">
    <source>
        <dbReference type="ARBA" id="ARBA00022475"/>
    </source>
</evidence>
<dbReference type="Pfam" id="PF00893">
    <property type="entry name" value="Multi_Drug_Res"/>
    <property type="match status" value="1"/>
</dbReference>
<keyword evidence="2" id="KW-0813">Transport</keyword>
<dbReference type="EMBL" id="CM001466">
    <property type="protein sequence ID" value="EHY89546.1"/>
    <property type="molecule type" value="Genomic_DNA"/>
</dbReference>
<evidence type="ECO:0000256" key="5">
    <source>
        <dbReference type="ARBA" id="ARBA00022989"/>
    </source>
</evidence>
<dbReference type="GO" id="GO:0022857">
    <property type="term" value="F:transmembrane transporter activity"/>
    <property type="evidence" value="ECO:0007669"/>
    <property type="project" value="InterPro"/>
</dbReference>
<dbReference type="HOGENOM" id="CLU_133067_0_3_11"/>
<dbReference type="AlphaFoldDB" id="H8G9L4"/>
<evidence type="ECO:0000256" key="4">
    <source>
        <dbReference type="ARBA" id="ARBA00022692"/>
    </source>
</evidence>
<dbReference type="InterPro" id="IPR045324">
    <property type="entry name" value="Small_multidrug_res"/>
</dbReference>
<accession>H8G9L4</accession>
<feature type="transmembrane region" description="Helical" evidence="8">
    <location>
        <begin position="86"/>
        <end position="104"/>
    </location>
</feature>
<dbReference type="SUPFAM" id="SSF103481">
    <property type="entry name" value="Multidrug resistance efflux transporter EmrE"/>
    <property type="match status" value="1"/>
</dbReference>
<keyword evidence="5 8" id="KW-1133">Transmembrane helix</keyword>
<name>H8G9L4_9PSEU</name>
<feature type="transmembrane region" description="Helical" evidence="8">
    <location>
        <begin position="30"/>
        <end position="51"/>
    </location>
</feature>
<dbReference type="OrthoDB" id="3175079at2"/>
<dbReference type="GO" id="GO:0005886">
    <property type="term" value="C:plasma membrane"/>
    <property type="evidence" value="ECO:0007669"/>
    <property type="project" value="UniProtKB-SubCell"/>
</dbReference>
<dbReference type="Proteomes" id="UP000004705">
    <property type="component" value="Chromosome"/>
</dbReference>
<gene>
    <name evidence="9" type="ORF">SacazDRAFT_02653</name>
</gene>
<keyword evidence="10" id="KW-1185">Reference proteome</keyword>
<keyword evidence="4 7" id="KW-0812">Transmembrane</keyword>
<proteinExistence type="inferred from homology"/>
<keyword evidence="3" id="KW-1003">Cell membrane</keyword>
<evidence type="ECO:0000256" key="7">
    <source>
        <dbReference type="RuleBase" id="RU003942"/>
    </source>
</evidence>
<evidence type="ECO:0000256" key="1">
    <source>
        <dbReference type="ARBA" id="ARBA00004651"/>
    </source>
</evidence>
<comment type="subcellular location">
    <subcellularLocation>
        <location evidence="1 7">Cell membrane</location>
        <topology evidence="1 7">Multi-pass membrane protein</topology>
    </subcellularLocation>
</comment>
<reference evidence="9 10" key="1">
    <citation type="journal article" date="2012" name="Stand. Genomic Sci.">
        <title>Genome sequence of the soil bacterium Saccharomonospora azurea type strain (NA-128(T)).</title>
        <authorList>
            <person name="Klenk H.P."/>
            <person name="Held B."/>
            <person name="Lucas S."/>
            <person name="Lapidus A."/>
            <person name="Copeland A."/>
            <person name="Hammon N."/>
            <person name="Pitluck S."/>
            <person name="Goodwin L.A."/>
            <person name="Han C."/>
            <person name="Tapia R."/>
            <person name="Brambilla E.M."/>
            <person name="Potter G."/>
            <person name="Land M."/>
            <person name="Ivanova N."/>
            <person name="Rohde M."/>
            <person name="Goker M."/>
            <person name="Detter J.C."/>
            <person name="Kyrpides N.C."/>
            <person name="Woyke T."/>
        </authorList>
    </citation>
    <scope>NUCLEOTIDE SEQUENCE [LARGE SCALE GENOMIC DNA]</scope>
    <source>
        <strain evidence="9 10">NA-128</strain>
    </source>
</reference>
<keyword evidence="6 8" id="KW-0472">Membrane</keyword>
<evidence type="ECO:0000313" key="9">
    <source>
        <dbReference type="EMBL" id="EHY89546.1"/>
    </source>
</evidence>
<feature type="transmembrane region" description="Helical" evidence="8">
    <location>
        <begin position="58"/>
        <end position="80"/>
    </location>
</feature>
<dbReference type="FunFam" id="1.10.3730.20:FF:000001">
    <property type="entry name" value="Quaternary ammonium compound resistance transporter SugE"/>
    <property type="match status" value="1"/>
</dbReference>
<sequence length="109" mass="11223">MSPYVLLALAIVAEVTGTVSLKYADGFTRLVPSVIVAVAYGTAFYLLSLVLKAGMSVGVVYAIWSAIGVALVAVIGALFLGERMNLTMIAGLVLVVGGVVLLELGGQQH</sequence>
<dbReference type="InterPro" id="IPR000390">
    <property type="entry name" value="Small_drug/metabolite_transptr"/>
</dbReference>